<dbReference type="GO" id="GO:0005886">
    <property type="term" value="C:plasma membrane"/>
    <property type="evidence" value="ECO:0007669"/>
    <property type="project" value="TreeGrafter"/>
</dbReference>
<evidence type="ECO:0008006" key="6">
    <source>
        <dbReference type="Google" id="ProtNLM"/>
    </source>
</evidence>
<dbReference type="CDD" id="cd06225">
    <property type="entry name" value="HAMP"/>
    <property type="match status" value="1"/>
</dbReference>
<dbReference type="AlphaFoldDB" id="A0A0F9Z4C5"/>
<dbReference type="GO" id="GO:0043709">
    <property type="term" value="P:cell adhesion involved in single-species biofilm formation"/>
    <property type="evidence" value="ECO:0007669"/>
    <property type="project" value="TreeGrafter"/>
</dbReference>
<gene>
    <name evidence="5" type="ORF">LCGC14_0000670</name>
</gene>
<dbReference type="PROSITE" id="PS50885">
    <property type="entry name" value="HAMP"/>
    <property type="match status" value="1"/>
</dbReference>
<evidence type="ECO:0000256" key="2">
    <source>
        <dbReference type="SAM" id="Phobius"/>
    </source>
</evidence>
<dbReference type="Pfam" id="PF00990">
    <property type="entry name" value="GGDEF"/>
    <property type="match status" value="1"/>
</dbReference>
<keyword evidence="2" id="KW-0812">Transmembrane</keyword>
<dbReference type="InterPro" id="IPR043128">
    <property type="entry name" value="Rev_trsase/Diguanyl_cyclase"/>
</dbReference>
<dbReference type="InterPro" id="IPR038188">
    <property type="entry name" value="TorS_sensor_sf"/>
</dbReference>
<accession>A0A0F9Z4C5</accession>
<dbReference type="SMART" id="SM00267">
    <property type="entry name" value="GGDEF"/>
    <property type="match status" value="1"/>
</dbReference>
<dbReference type="SUPFAM" id="SSF55073">
    <property type="entry name" value="Nucleotide cyclase"/>
    <property type="match status" value="1"/>
</dbReference>
<feature type="domain" description="HAMP" evidence="3">
    <location>
        <begin position="373"/>
        <end position="425"/>
    </location>
</feature>
<dbReference type="InterPro" id="IPR050469">
    <property type="entry name" value="Diguanylate_Cyclase"/>
</dbReference>
<feature type="domain" description="GGDEF" evidence="4">
    <location>
        <begin position="492"/>
        <end position="628"/>
    </location>
</feature>
<comment type="caution">
    <text evidence="5">The sequence shown here is derived from an EMBL/GenBank/DDBJ whole genome shotgun (WGS) entry which is preliminary data.</text>
</comment>
<evidence type="ECO:0000259" key="4">
    <source>
        <dbReference type="PROSITE" id="PS50887"/>
    </source>
</evidence>
<dbReference type="Gene3D" id="1.20.58.920">
    <property type="match status" value="1"/>
</dbReference>
<dbReference type="Gene3D" id="3.30.70.270">
    <property type="match status" value="1"/>
</dbReference>
<protein>
    <recommendedName>
        <fullName evidence="6">GGDEF domain-containing protein</fullName>
    </recommendedName>
</protein>
<dbReference type="PANTHER" id="PTHR45138">
    <property type="entry name" value="REGULATORY COMPONENTS OF SENSORY TRANSDUCTION SYSTEM"/>
    <property type="match status" value="1"/>
</dbReference>
<dbReference type="NCBIfam" id="TIGR00254">
    <property type="entry name" value="GGDEF"/>
    <property type="match status" value="1"/>
</dbReference>
<dbReference type="Gene3D" id="6.10.340.10">
    <property type="match status" value="1"/>
</dbReference>
<dbReference type="GO" id="GO:0007165">
    <property type="term" value="P:signal transduction"/>
    <property type="evidence" value="ECO:0007669"/>
    <property type="project" value="InterPro"/>
</dbReference>
<reference evidence="5" key="1">
    <citation type="journal article" date="2015" name="Nature">
        <title>Complex archaea that bridge the gap between prokaryotes and eukaryotes.</title>
        <authorList>
            <person name="Spang A."/>
            <person name="Saw J.H."/>
            <person name="Jorgensen S.L."/>
            <person name="Zaremba-Niedzwiedzka K."/>
            <person name="Martijn J."/>
            <person name="Lind A.E."/>
            <person name="van Eijk R."/>
            <person name="Schleper C."/>
            <person name="Guy L."/>
            <person name="Ettema T.J."/>
        </authorList>
    </citation>
    <scope>NUCLEOTIDE SEQUENCE</scope>
</reference>
<keyword evidence="2" id="KW-0472">Membrane</keyword>
<proteinExistence type="predicted"/>
<dbReference type="FunFam" id="3.30.70.270:FF:000001">
    <property type="entry name" value="Diguanylate cyclase domain protein"/>
    <property type="match status" value="1"/>
</dbReference>
<feature type="coiled-coil region" evidence="1">
    <location>
        <begin position="420"/>
        <end position="464"/>
    </location>
</feature>
<dbReference type="PROSITE" id="PS50887">
    <property type="entry name" value="GGDEF"/>
    <property type="match status" value="1"/>
</dbReference>
<dbReference type="InterPro" id="IPR003660">
    <property type="entry name" value="HAMP_dom"/>
</dbReference>
<dbReference type="SMART" id="SM00304">
    <property type="entry name" value="HAMP"/>
    <property type="match status" value="1"/>
</dbReference>
<organism evidence="5">
    <name type="scientific">marine sediment metagenome</name>
    <dbReference type="NCBI Taxonomy" id="412755"/>
    <lineage>
        <taxon>unclassified sequences</taxon>
        <taxon>metagenomes</taxon>
        <taxon>ecological metagenomes</taxon>
    </lineage>
</organism>
<name>A0A0F9Z4C5_9ZZZZ</name>
<dbReference type="InterPro" id="IPR029787">
    <property type="entry name" value="Nucleotide_cyclase"/>
</dbReference>
<keyword evidence="1" id="KW-0175">Coiled coil</keyword>
<evidence type="ECO:0000256" key="1">
    <source>
        <dbReference type="SAM" id="Coils"/>
    </source>
</evidence>
<dbReference type="GO" id="GO:1902201">
    <property type="term" value="P:negative regulation of bacterial-type flagellum-dependent cell motility"/>
    <property type="evidence" value="ECO:0007669"/>
    <property type="project" value="TreeGrafter"/>
</dbReference>
<feature type="transmembrane region" description="Helical" evidence="2">
    <location>
        <begin position="350"/>
        <end position="369"/>
    </location>
</feature>
<dbReference type="InterPro" id="IPR000160">
    <property type="entry name" value="GGDEF_dom"/>
</dbReference>
<sequence length="630" mass="68631">MSKLTENKAAPGGPQELNSPFHGLGIRNSFLVGFATMALFMVIVMITALGTSANMSRSVSHILDDQLPVMLVTVRAARAADALASSGLSLIAVRSDADRALAFRRVASAQQALDLALDELTGVTDTQAATDVITLVTELNQNLQSLTTLVNERLSLLAAQQRARNQLISTLQAFQQELTFRVRILESDSDVINALVQRPSPPVEQIARMSGNTAPLIPLSRFYAEVEAIGGLLLAATQDPTLTALAVSEQTINQDLQVASETLEKLPSDVSSAINSHFGDLRAISQSPDGMVGLRQRELTLLNDGEALNEQNRQIIARVDSAIDALVETRLSQFAQASDMASSANRDSQWLLLIISAAGLTGLVAFFYLHVLHHLVPRLTGLGETMLGIAAGRYDVPMPAEGRDELGRLGSAVHQFRRMAMDASQREEELQASKQKAEDALNELEQKASELEQLNNKLETLTLSDALTGLANRRHFDEVLSREWVRSTRSKQSMAVLMLDVDYFKRYNDQYGHQQGDECLRRIAGVLQARVQRETDLAARYGGEEFSIVLSSCTEEHAASIAEQIRAGVESLQIPHDNSEYGVVSVSIGVATLVPAPGNTADELLRKADVAMYNAKHQGRNRVMCAEPCR</sequence>
<evidence type="ECO:0000259" key="3">
    <source>
        <dbReference type="PROSITE" id="PS50885"/>
    </source>
</evidence>
<dbReference type="GO" id="GO:0052621">
    <property type="term" value="F:diguanylate cyclase activity"/>
    <property type="evidence" value="ECO:0007669"/>
    <property type="project" value="TreeGrafter"/>
</dbReference>
<keyword evidence="2" id="KW-1133">Transmembrane helix</keyword>
<dbReference type="PANTHER" id="PTHR45138:SF9">
    <property type="entry name" value="DIGUANYLATE CYCLASE DGCM-RELATED"/>
    <property type="match status" value="1"/>
</dbReference>
<dbReference type="EMBL" id="LAZR01000001">
    <property type="protein sequence ID" value="KKO12059.1"/>
    <property type="molecule type" value="Genomic_DNA"/>
</dbReference>
<dbReference type="CDD" id="cd01949">
    <property type="entry name" value="GGDEF"/>
    <property type="match status" value="1"/>
</dbReference>
<feature type="transmembrane region" description="Helical" evidence="2">
    <location>
        <begin position="30"/>
        <end position="50"/>
    </location>
</feature>
<evidence type="ECO:0000313" key="5">
    <source>
        <dbReference type="EMBL" id="KKO12059.1"/>
    </source>
</evidence>